<feature type="chain" id="PRO_5020811896" evidence="1">
    <location>
        <begin position="19"/>
        <end position="150"/>
    </location>
</feature>
<dbReference type="Pfam" id="PF11355">
    <property type="entry name" value="DUF3157"/>
    <property type="match status" value="1"/>
</dbReference>
<comment type="caution">
    <text evidence="2">The sequence shown here is derived from an EMBL/GenBank/DDBJ whole genome shotgun (WGS) entry which is preliminary data.</text>
</comment>
<dbReference type="Proteomes" id="UP000291142">
    <property type="component" value="Unassembled WGS sequence"/>
</dbReference>
<evidence type="ECO:0000313" key="2">
    <source>
        <dbReference type="EMBL" id="TBN03920.1"/>
    </source>
</evidence>
<dbReference type="OrthoDB" id="1444001at2"/>
<organism evidence="2 3">
    <name type="scientific">Hyunsoonleella flava</name>
    <dbReference type="NCBI Taxonomy" id="2527939"/>
    <lineage>
        <taxon>Bacteria</taxon>
        <taxon>Pseudomonadati</taxon>
        <taxon>Bacteroidota</taxon>
        <taxon>Flavobacteriia</taxon>
        <taxon>Flavobacteriales</taxon>
        <taxon>Flavobacteriaceae</taxon>
    </lineage>
</organism>
<name>A0A4Q9FD59_9FLAO</name>
<keyword evidence="3" id="KW-1185">Reference proteome</keyword>
<evidence type="ECO:0000256" key="1">
    <source>
        <dbReference type="SAM" id="SignalP"/>
    </source>
</evidence>
<dbReference type="EMBL" id="SIRT01000005">
    <property type="protein sequence ID" value="TBN03920.1"/>
    <property type="molecule type" value="Genomic_DNA"/>
</dbReference>
<dbReference type="AlphaFoldDB" id="A0A4Q9FD59"/>
<dbReference type="InterPro" id="IPR021501">
    <property type="entry name" value="DUF3157"/>
</dbReference>
<gene>
    <name evidence="2" type="ORF">EYD45_07815</name>
</gene>
<feature type="signal peptide" evidence="1">
    <location>
        <begin position="1"/>
        <end position="18"/>
    </location>
</feature>
<proteinExistence type="predicted"/>
<reference evidence="2 3" key="1">
    <citation type="submission" date="2019-02" db="EMBL/GenBank/DDBJ databases">
        <title>Hyunsoonleella sp., isolated from marine sediment.</title>
        <authorList>
            <person name="Liu B.-T."/>
        </authorList>
    </citation>
    <scope>NUCLEOTIDE SEQUENCE [LARGE SCALE GENOMIC DNA]</scope>
    <source>
        <strain evidence="2 3">T58</strain>
    </source>
</reference>
<keyword evidence="1" id="KW-0732">Signal</keyword>
<evidence type="ECO:0000313" key="3">
    <source>
        <dbReference type="Proteomes" id="UP000291142"/>
    </source>
</evidence>
<protein>
    <submittedName>
        <fullName evidence="2">DUF3157 family protein</fullName>
    </submittedName>
</protein>
<accession>A0A4Q9FD59</accession>
<dbReference type="RefSeq" id="WP_130963991.1">
    <property type="nucleotide sequence ID" value="NZ_SIRT01000005.1"/>
</dbReference>
<sequence>MKKCVFALLFLTSLLAYSQNNRIVKTEDGRRVLLKADFTWEYIDSQPLTLVDSSKIKPVQPLDTKLCNTPKDFKEPKLDSKIQAQLKKGRATISHIKKKVAKDYKCDVKDVILISASERKASGNYTFCANGKKVFYKRSGHNVAEKRKLF</sequence>